<dbReference type="PANTHER" id="PTHR37916">
    <property type="entry name" value="CHITIN-BINDING TYPE-4 DOMAIN-CONTAINING PROTEIN"/>
    <property type="match status" value="1"/>
</dbReference>
<name>A0A0D2U9L9_CAPO3</name>
<evidence type="ECO:0000313" key="2">
    <source>
        <dbReference type="Proteomes" id="UP000008743"/>
    </source>
</evidence>
<dbReference type="EMBL" id="KE346363">
    <property type="protein sequence ID" value="KJE91771.1"/>
    <property type="molecule type" value="Genomic_DNA"/>
</dbReference>
<dbReference type="OrthoDB" id="10254111at2759"/>
<reference evidence="2" key="1">
    <citation type="submission" date="2011-02" db="EMBL/GenBank/DDBJ databases">
        <title>The Genome Sequence of Capsaspora owczarzaki ATCC 30864.</title>
        <authorList>
            <person name="Russ C."/>
            <person name="Cuomo C."/>
            <person name="Burger G."/>
            <person name="Gray M.W."/>
            <person name="Holland P.W.H."/>
            <person name="King N."/>
            <person name="Lang F.B.F."/>
            <person name="Roger A.J."/>
            <person name="Ruiz-Trillo I."/>
            <person name="Young S.K."/>
            <person name="Zeng Q."/>
            <person name="Gargeya S."/>
            <person name="Alvarado L."/>
            <person name="Berlin A."/>
            <person name="Chapman S.B."/>
            <person name="Chen Z."/>
            <person name="Freedman E."/>
            <person name="Gellesch M."/>
            <person name="Goldberg J."/>
            <person name="Griggs A."/>
            <person name="Gujja S."/>
            <person name="Heilman E."/>
            <person name="Heiman D."/>
            <person name="Howarth C."/>
            <person name="Mehta T."/>
            <person name="Neiman D."/>
            <person name="Pearson M."/>
            <person name="Roberts A."/>
            <person name="Saif S."/>
            <person name="Shea T."/>
            <person name="Shenoy N."/>
            <person name="Sisk P."/>
            <person name="Stolte C."/>
            <person name="Sykes S."/>
            <person name="White J."/>
            <person name="Yandava C."/>
            <person name="Haas B."/>
            <person name="Nusbaum C."/>
            <person name="Birren B."/>
        </authorList>
    </citation>
    <scope>NUCLEOTIDE SEQUENCE</scope>
    <source>
        <strain evidence="2">ATCC 30864</strain>
    </source>
</reference>
<proteinExistence type="predicted"/>
<dbReference type="PANTHER" id="PTHR37916:SF2">
    <property type="entry name" value="CHITIN-BINDING TYPE-4 DOMAIN-CONTAINING PROTEIN"/>
    <property type="match status" value="1"/>
</dbReference>
<evidence type="ECO:0000313" key="1">
    <source>
        <dbReference type="EMBL" id="KJE91771.1"/>
    </source>
</evidence>
<protein>
    <submittedName>
        <fullName evidence="1">Uncharacterized protein</fullName>
    </submittedName>
</protein>
<dbReference type="AlphaFoldDB" id="A0A0D2U9L9"/>
<organism evidence="1 2">
    <name type="scientific">Capsaspora owczarzaki (strain ATCC 30864)</name>
    <dbReference type="NCBI Taxonomy" id="595528"/>
    <lineage>
        <taxon>Eukaryota</taxon>
        <taxon>Filasterea</taxon>
        <taxon>Capsaspora</taxon>
    </lineage>
</organism>
<accession>A0A0D2U9L9</accession>
<dbReference type="InParanoid" id="A0A0D2U9L9"/>
<dbReference type="PhylomeDB" id="A0A0D2U9L9"/>
<gene>
    <name evidence="1" type="ORF">CAOG_009588</name>
</gene>
<sequence length="381" mass="41207">MTFLAPNVTCANCILRVRYESHKPGEHRFYQCADISISAASGPAAPTSNAVLHGIAFTELDWTASRSEYVEVDVTTGAINVLAAIPFAVRTSGPSDMPYAEAKSVNSPFILDQIEAHDRATFTRYYLASSTGPIGAAPDRLLSISPVPGQAGYDIRLKPLPNFAFPPNSIDFRPSTNQLIFLSIETYNATLGTYKLRIGSLDPVSGSSSTLVYSDPDDTFVNSQWTALDAQNDIFYLLMGNENAPDSLETRLYTVDLVKGAITKITSPDFSKYTISSIYFYKGKLYTLSPGLVGDATIWTLVTIDAVSGAVTPVSVIAPADLFVNYYGGAVFGFDDVNGILYYQFVVADQQTSTIATISLDTGKVTFSGQSVMRHVHNLAL</sequence>
<dbReference type="Proteomes" id="UP000008743">
    <property type="component" value="Unassembled WGS sequence"/>
</dbReference>
<dbReference type="SUPFAM" id="SSF63825">
    <property type="entry name" value="YWTD domain"/>
    <property type="match status" value="1"/>
</dbReference>
<keyword evidence="2" id="KW-1185">Reference proteome</keyword>